<evidence type="ECO:0000313" key="1">
    <source>
        <dbReference type="EMBL" id="RHZ69977.1"/>
    </source>
</evidence>
<dbReference type="Proteomes" id="UP000266861">
    <property type="component" value="Unassembled WGS sequence"/>
</dbReference>
<gene>
    <name evidence="1" type="ORF">Glove_276g20</name>
</gene>
<evidence type="ECO:0000313" key="2">
    <source>
        <dbReference type="Proteomes" id="UP000266861"/>
    </source>
</evidence>
<proteinExistence type="predicted"/>
<dbReference type="EMBL" id="PQFF01000253">
    <property type="protein sequence ID" value="RHZ69977.1"/>
    <property type="molecule type" value="Genomic_DNA"/>
</dbReference>
<accession>A0A397I4U4</accession>
<dbReference type="OrthoDB" id="2335491at2759"/>
<keyword evidence="2" id="KW-1185">Reference proteome</keyword>
<name>A0A397I4U4_9GLOM</name>
<protein>
    <submittedName>
        <fullName evidence="1">Uncharacterized protein</fullName>
    </submittedName>
</protein>
<reference evidence="1 2" key="1">
    <citation type="submission" date="2018-08" db="EMBL/GenBank/DDBJ databases">
        <title>Genome and evolution of the arbuscular mycorrhizal fungus Diversispora epigaea (formerly Glomus versiforme) and its bacterial endosymbionts.</title>
        <authorList>
            <person name="Sun X."/>
            <person name="Fei Z."/>
            <person name="Harrison M."/>
        </authorList>
    </citation>
    <scope>NUCLEOTIDE SEQUENCE [LARGE SCALE GENOMIC DNA]</scope>
    <source>
        <strain evidence="1 2">IT104</strain>
    </source>
</reference>
<dbReference type="AlphaFoldDB" id="A0A397I4U4"/>
<sequence length="74" mass="8950">MTKISKTKYRRPTSDEINEIINDKDQLEHEMIEFILGIPSLRNYEVQFRKFAQLWEALNGKMKQLKKRNCFMTL</sequence>
<comment type="caution">
    <text evidence="1">The sequence shown here is derived from an EMBL/GenBank/DDBJ whole genome shotgun (WGS) entry which is preliminary data.</text>
</comment>
<organism evidence="1 2">
    <name type="scientific">Diversispora epigaea</name>
    <dbReference type="NCBI Taxonomy" id="1348612"/>
    <lineage>
        <taxon>Eukaryota</taxon>
        <taxon>Fungi</taxon>
        <taxon>Fungi incertae sedis</taxon>
        <taxon>Mucoromycota</taxon>
        <taxon>Glomeromycotina</taxon>
        <taxon>Glomeromycetes</taxon>
        <taxon>Diversisporales</taxon>
        <taxon>Diversisporaceae</taxon>
        <taxon>Diversispora</taxon>
    </lineage>
</organism>